<dbReference type="Proteomes" id="UP000250266">
    <property type="component" value="Unassembled WGS sequence"/>
</dbReference>
<dbReference type="EMBL" id="KV744942">
    <property type="protein sequence ID" value="OCK80870.1"/>
    <property type="molecule type" value="Genomic_DNA"/>
</dbReference>
<evidence type="ECO:0000313" key="3">
    <source>
        <dbReference type="EMBL" id="OCK80870.1"/>
    </source>
</evidence>
<feature type="compositionally biased region" description="Low complexity" evidence="2">
    <location>
        <begin position="406"/>
        <end position="417"/>
    </location>
</feature>
<evidence type="ECO:0000256" key="1">
    <source>
        <dbReference type="SAM" id="Coils"/>
    </source>
</evidence>
<dbReference type="AlphaFoldDB" id="A0A8E2JFM8"/>
<evidence type="ECO:0000256" key="2">
    <source>
        <dbReference type="SAM" id="MobiDB-lite"/>
    </source>
</evidence>
<feature type="coiled-coil region" evidence="1">
    <location>
        <begin position="155"/>
        <end position="185"/>
    </location>
</feature>
<feature type="region of interest" description="Disordered" evidence="2">
    <location>
        <begin position="519"/>
        <end position="544"/>
    </location>
</feature>
<sequence length="676" mass="75668">MSVISLHSSYSKTRCCSTPISPRPSMDLATSSGQMFYRGTIEIPIDTKEILKHIHKDEPISLPTDECTSEQVRWFIYKVLTLKTYNIAKDYPGFLYVTCTGWQGTGRDFRLLTEHDIRELCPYSLEFEGRPKQSALVKCRTLIGRAIWEHVSRLRAKEAADLKRVQKEKAKEEELEQEKQKWQILTRGGMFIQKSYQQLRGSRSSTPQPPQIPCTGGMSHPSYSSLELSTWYPVQSDRCSVRSVGPIMQPCQTVPEEDYYHDGGTSTPMLRSSMHSYSAPFYAQHQSPTHAITHLGPQPVGRVTLESQFGAPTELGMYPASQHAVFPQSTPGPMVEGGRDGYLAKPPTNPPDLRAQQMQYPISAPVFQPVRYRRASSITSQHSSSSDNLRRQVRFNNLRQRYSTMSSSCASEISSVSPLTPSKSILKQPATTQTPPRPIYGHHHNSHSHDAPQSSVIDSCERHTHNCASQHRWQGPISPEMFPNLNDPNRFHTMMTEKMKAEKRIAEKMMAETIKTDKIVPGGASGRSVSPRIYRTPSTSSQSMHVYPNNARHDPQHYAWSPQALPMSRSSSKVSSCSISSVTDSTRCETPVTYYARGSTPSIAETVSTLSYKSHSHALNRPLSGYGKQKMSALEKPEVVFVDPGAYMYGQGYLVDQIPERKKGAGLLDCEPTSPC</sequence>
<reference evidence="3 4" key="1">
    <citation type="journal article" date="2016" name="Nat. Commun.">
        <title>Ectomycorrhizal ecology is imprinted in the genome of the dominant symbiotic fungus Cenococcum geophilum.</title>
        <authorList>
            <consortium name="DOE Joint Genome Institute"/>
            <person name="Peter M."/>
            <person name="Kohler A."/>
            <person name="Ohm R.A."/>
            <person name="Kuo A."/>
            <person name="Krutzmann J."/>
            <person name="Morin E."/>
            <person name="Arend M."/>
            <person name="Barry K.W."/>
            <person name="Binder M."/>
            <person name="Choi C."/>
            <person name="Clum A."/>
            <person name="Copeland A."/>
            <person name="Grisel N."/>
            <person name="Haridas S."/>
            <person name="Kipfer T."/>
            <person name="LaButti K."/>
            <person name="Lindquist E."/>
            <person name="Lipzen A."/>
            <person name="Maire R."/>
            <person name="Meier B."/>
            <person name="Mihaltcheva S."/>
            <person name="Molinier V."/>
            <person name="Murat C."/>
            <person name="Poggeler S."/>
            <person name="Quandt C.A."/>
            <person name="Sperisen C."/>
            <person name="Tritt A."/>
            <person name="Tisserant E."/>
            <person name="Crous P.W."/>
            <person name="Henrissat B."/>
            <person name="Nehls U."/>
            <person name="Egli S."/>
            <person name="Spatafora J.W."/>
            <person name="Grigoriev I.V."/>
            <person name="Martin F.M."/>
        </authorList>
    </citation>
    <scope>NUCLEOTIDE SEQUENCE [LARGE SCALE GENOMIC DNA]</scope>
    <source>
        <strain evidence="3 4">CBS 459.81</strain>
    </source>
</reference>
<dbReference type="OrthoDB" id="3946303at2759"/>
<keyword evidence="1" id="KW-0175">Coiled coil</keyword>
<name>A0A8E2JFM8_9PEZI</name>
<evidence type="ECO:0000313" key="4">
    <source>
        <dbReference type="Proteomes" id="UP000250266"/>
    </source>
</evidence>
<accession>A0A8E2JFM8</accession>
<gene>
    <name evidence="3" type="ORF">K432DRAFT_451684</name>
</gene>
<feature type="region of interest" description="Disordered" evidence="2">
    <location>
        <begin position="406"/>
        <end position="455"/>
    </location>
</feature>
<keyword evidence="4" id="KW-1185">Reference proteome</keyword>
<feature type="compositionally biased region" description="Polar residues" evidence="2">
    <location>
        <begin position="418"/>
        <end position="434"/>
    </location>
</feature>
<protein>
    <submittedName>
        <fullName evidence="3">Uncharacterized protein</fullName>
    </submittedName>
</protein>
<proteinExistence type="predicted"/>
<organism evidence="3 4">
    <name type="scientific">Lepidopterella palustris CBS 459.81</name>
    <dbReference type="NCBI Taxonomy" id="1314670"/>
    <lineage>
        <taxon>Eukaryota</taxon>
        <taxon>Fungi</taxon>
        <taxon>Dikarya</taxon>
        <taxon>Ascomycota</taxon>
        <taxon>Pezizomycotina</taxon>
        <taxon>Dothideomycetes</taxon>
        <taxon>Pleosporomycetidae</taxon>
        <taxon>Mytilinidiales</taxon>
        <taxon>Argynnaceae</taxon>
        <taxon>Lepidopterella</taxon>
    </lineage>
</organism>